<protein>
    <recommendedName>
        <fullName evidence="4">Zinc-finger domain-containing protein</fullName>
    </recommendedName>
</protein>
<dbReference type="OrthoDB" id="2655854at2"/>
<dbReference type="Gene3D" id="1.10.10.1320">
    <property type="entry name" value="Anti-sigma factor, zinc-finger domain"/>
    <property type="match status" value="1"/>
</dbReference>
<evidence type="ECO:0000313" key="2">
    <source>
        <dbReference type="EMBL" id="RUL83646.1"/>
    </source>
</evidence>
<organism evidence="2 3">
    <name type="scientific">Tautonia sociabilis</name>
    <dbReference type="NCBI Taxonomy" id="2080755"/>
    <lineage>
        <taxon>Bacteria</taxon>
        <taxon>Pseudomonadati</taxon>
        <taxon>Planctomycetota</taxon>
        <taxon>Planctomycetia</taxon>
        <taxon>Isosphaerales</taxon>
        <taxon>Isosphaeraceae</taxon>
        <taxon>Tautonia</taxon>
    </lineage>
</organism>
<dbReference type="RefSeq" id="WP_126727553.1">
    <property type="nucleotide sequence ID" value="NZ_RYZH01000057.1"/>
</dbReference>
<evidence type="ECO:0000256" key="1">
    <source>
        <dbReference type="SAM" id="Phobius"/>
    </source>
</evidence>
<gene>
    <name evidence="2" type="ORF">TsocGM_21675</name>
</gene>
<reference evidence="2 3" key="1">
    <citation type="submission" date="2018-12" db="EMBL/GenBank/DDBJ databases">
        <authorList>
            <person name="Toschakov S.V."/>
        </authorList>
    </citation>
    <scope>NUCLEOTIDE SEQUENCE [LARGE SCALE GENOMIC DNA]</scope>
    <source>
        <strain evidence="2 3">GM2012</strain>
    </source>
</reference>
<accession>A0A432MEA7</accession>
<sequence>MRCRDVSRAIAAPNGEGSTAELEAHLAACPRCSRLASEALRFDRLWEATRPAPPPPTSWDAAWARIEREVAAPCLASEPVAPGRPTVARVPLRLFSAGALVAAAAAVLVALNPPEPAPRMVDQAGAIQREFEVPVGHTVLYHVDSGQRQVIQVHEPPADDSLTFFDRYEAGMDAVDYFVLFNLVEALPELMASAHDGSANPFGPLP</sequence>
<keyword evidence="1" id="KW-1133">Transmembrane helix</keyword>
<dbReference type="AlphaFoldDB" id="A0A432MEA7"/>
<comment type="caution">
    <text evidence="2">The sequence shown here is derived from an EMBL/GenBank/DDBJ whole genome shotgun (WGS) entry which is preliminary data.</text>
</comment>
<evidence type="ECO:0008006" key="4">
    <source>
        <dbReference type="Google" id="ProtNLM"/>
    </source>
</evidence>
<keyword evidence="1" id="KW-0812">Transmembrane</keyword>
<feature type="transmembrane region" description="Helical" evidence="1">
    <location>
        <begin position="92"/>
        <end position="111"/>
    </location>
</feature>
<dbReference type="EMBL" id="RYZH01000057">
    <property type="protein sequence ID" value="RUL83646.1"/>
    <property type="molecule type" value="Genomic_DNA"/>
</dbReference>
<name>A0A432MEA7_9BACT</name>
<dbReference type="Proteomes" id="UP000280296">
    <property type="component" value="Unassembled WGS sequence"/>
</dbReference>
<dbReference type="InterPro" id="IPR041916">
    <property type="entry name" value="Anti_sigma_zinc_sf"/>
</dbReference>
<proteinExistence type="predicted"/>
<reference evidence="2 3" key="2">
    <citation type="submission" date="2019-01" db="EMBL/GenBank/DDBJ databases">
        <title>Tautonia sociabilis, a novel thermotolerant planctomycete of Isosphaeraceae family, isolated from a 4000 m deep subterranean habitat.</title>
        <authorList>
            <person name="Kovaleva O.L."/>
            <person name="Elcheninov A.G."/>
            <person name="Van Heerden E."/>
            <person name="Toshchakov S.V."/>
            <person name="Novikov A."/>
            <person name="Bonch-Osmolovskaya E.A."/>
            <person name="Kublanov I.V."/>
        </authorList>
    </citation>
    <scope>NUCLEOTIDE SEQUENCE [LARGE SCALE GENOMIC DNA]</scope>
    <source>
        <strain evidence="2 3">GM2012</strain>
    </source>
</reference>
<evidence type="ECO:0000313" key="3">
    <source>
        <dbReference type="Proteomes" id="UP000280296"/>
    </source>
</evidence>
<keyword evidence="1" id="KW-0472">Membrane</keyword>
<keyword evidence="3" id="KW-1185">Reference proteome</keyword>